<dbReference type="Gene3D" id="1.10.3430.10">
    <property type="entry name" value="Ammonium transporter AmtB like domains"/>
    <property type="match status" value="1"/>
</dbReference>
<dbReference type="InterPro" id="IPR001905">
    <property type="entry name" value="Ammonium_transpt"/>
</dbReference>
<dbReference type="PANTHER" id="PTHR43029:SF11">
    <property type="entry name" value="AMMONIUM TRANSPORTER"/>
    <property type="match status" value="1"/>
</dbReference>
<keyword evidence="3" id="KW-0812">Transmembrane</keyword>
<evidence type="ECO:0000256" key="5">
    <source>
        <dbReference type="ARBA" id="ARBA00023136"/>
    </source>
</evidence>
<dbReference type="Proteomes" id="UP000631114">
    <property type="component" value="Unassembled WGS sequence"/>
</dbReference>
<dbReference type="EMBL" id="JADFTS010000004">
    <property type="protein sequence ID" value="KAF9609043.1"/>
    <property type="molecule type" value="Genomic_DNA"/>
</dbReference>
<feature type="domain" description="Ammonium transporter AmtB-like" evidence="6">
    <location>
        <begin position="48"/>
        <end position="128"/>
    </location>
</feature>
<evidence type="ECO:0000259" key="6">
    <source>
        <dbReference type="Pfam" id="PF00909"/>
    </source>
</evidence>
<dbReference type="GO" id="GO:0008519">
    <property type="term" value="F:ammonium channel activity"/>
    <property type="evidence" value="ECO:0007669"/>
    <property type="project" value="InterPro"/>
</dbReference>
<reference evidence="7 8" key="1">
    <citation type="submission" date="2020-10" db="EMBL/GenBank/DDBJ databases">
        <title>The Coptis chinensis genome and diversification of protoberbering-type alkaloids.</title>
        <authorList>
            <person name="Wang B."/>
            <person name="Shu S."/>
            <person name="Song C."/>
            <person name="Liu Y."/>
        </authorList>
    </citation>
    <scope>NUCLEOTIDE SEQUENCE [LARGE SCALE GENOMIC DNA]</scope>
    <source>
        <strain evidence="7">HL-2020</strain>
        <tissue evidence="7">Leaf</tissue>
    </source>
</reference>
<dbReference type="AlphaFoldDB" id="A0A835I4L1"/>
<gene>
    <name evidence="7" type="ORF">IFM89_012483</name>
</gene>
<dbReference type="OrthoDB" id="534912at2759"/>
<comment type="similarity">
    <text evidence="2">Belongs to the ammonia transporter channel (TC 1.A.11.2) family.</text>
</comment>
<name>A0A835I4L1_9MAGN</name>
<dbReference type="GO" id="GO:0005886">
    <property type="term" value="C:plasma membrane"/>
    <property type="evidence" value="ECO:0007669"/>
    <property type="project" value="TreeGrafter"/>
</dbReference>
<dbReference type="InterPro" id="IPR024041">
    <property type="entry name" value="NH4_transpt_AmtB-like_dom"/>
</dbReference>
<dbReference type="SUPFAM" id="SSF111352">
    <property type="entry name" value="Ammonium transporter"/>
    <property type="match status" value="1"/>
</dbReference>
<protein>
    <recommendedName>
        <fullName evidence="6">Ammonium transporter AmtB-like domain-containing protein</fullName>
    </recommendedName>
</protein>
<evidence type="ECO:0000313" key="7">
    <source>
        <dbReference type="EMBL" id="KAF9609043.1"/>
    </source>
</evidence>
<dbReference type="InterPro" id="IPR029020">
    <property type="entry name" value="Ammonium/urea_transptr"/>
</dbReference>
<organism evidence="7 8">
    <name type="scientific">Coptis chinensis</name>
    <dbReference type="NCBI Taxonomy" id="261450"/>
    <lineage>
        <taxon>Eukaryota</taxon>
        <taxon>Viridiplantae</taxon>
        <taxon>Streptophyta</taxon>
        <taxon>Embryophyta</taxon>
        <taxon>Tracheophyta</taxon>
        <taxon>Spermatophyta</taxon>
        <taxon>Magnoliopsida</taxon>
        <taxon>Ranunculales</taxon>
        <taxon>Ranunculaceae</taxon>
        <taxon>Coptidoideae</taxon>
        <taxon>Coptis</taxon>
    </lineage>
</organism>
<keyword evidence="8" id="KW-1185">Reference proteome</keyword>
<keyword evidence="5" id="KW-0472">Membrane</keyword>
<evidence type="ECO:0000256" key="1">
    <source>
        <dbReference type="ARBA" id="ARBA00004141"/>
    </source>
</evidence>
<evidence type="ECO:0000256" key="4">
    <source>
        <dbReference type="ARBA" id="ARBA00022989"/>
    </source>
</evidence>
<evidence type="ECO:0000256" key="3">
    <source>
        <dbReference type="ARBA" id="ARBA00022692"/>
    </source>
</evidence>
<accession>A0A835I4L1</accession>
<dbReference type="Pfam" id="PF00909">
    <property type="entry name" value="Ammonium_transp"/>
    <property type="match status" value="1"/>
</dbReference>
<comment type="caution">
    <text evidence="7">The sequence shown here is derived from an EMBL/GenBank/DDBJ whole genome shotgun (WGS) entry which is preliminary data.</text>
</comment>
<sequence length="129" mass="14193">MFNWGRGSSKRPKCNLASWEKQKEVIHRCVWCPDGWLAKLGVIDYSRGAGLLWMGWTGFSCGDPYIVSIDASLAVINTHVCAATSVLVWLFLDILFFRKSSVIGAIQGMITDLVCITPAAGKQTAYASF</sequence>
<proteinExistence type="inferred from homology"/>
<evidence type="ECO:0000313" key="8">
    <source>
        <dbReference type="Proteomes" id="UP000631114"/>
    </source>
</evidence>
<keyword evidence="4" id="KW-1133">Transmembrane helix</keyword>
<dbReference type="PANTHER" id="PTHR43029">
    <property type="entry name" value="AMMONIUM TRANSPORTER MEP2"/>
    <property type="match status" value="1"/>
</dbReference>
<evidence type="ECO:0000256" key="2">
    <source>
        <dbReference type="ARBA" id="ARBA00005887"/>
    </source>
</evidence>
<comment type="subcellular location">
    <subcellularLocation>
        <location evidence="1">Membrane</location>
        <topology evidence="1">Multi-pass membrane protein</topology>
    </subcellularLocation>
</comment>